<evidence type="ECO:0000313" key="2">
    <source>
        <dbReference type="Proteomes" id="UP000323257"/>
    </source>
</evidence>
<dbReference type="EMBL" id="VNHS01000024">
    <property type="protein sequence ID" value="TYP67402.1"/>
    <property type="molecule type" value="Genomic_DNA"/>
</dbReference>
<reference evidence="1 2" key="1">
    <citation type="submission" date="2019-07" db="EMBL/GenBank/DDBJ databases">
        <title>Genomic Encyclopedia of Type Strains, Phase III (KMG-III): the genomes of soil and plant-associated and newly described type strains.</title>
        <authorList>
            <person name="Whitman W."/>
        </authorList>
    </citation>
    <scope>NUCLEOTIDE SEQUENCE [LARGE SCALE GENOMIC DNA]</scope>
    <source>
        <strain evidence="1 2">BL24</strain>
    </source>
</reference>
<gene>
    <name evidence="1" type="ORF">BCM02_12420</name>
</gene>
<name>A0A5S5BML0_9BACL</name>
<dbReference type="Proteomes" id="UP000323257">
    <property type="component" value="Unassembled WGS sequence"/>
</dbReference>
<evidence type="ECO:0000313" key="1">
    <source>
        <dbReference type="EMBL" id="TYP67402.1"/>
    </source>
</evidence>
<comment type="caution">
    <text evidence="1">The sequence shown here is derived from an EMBL/GenBank/DDBJ whole genome shotgun (WGS) entry which is preliminary data.</text>
</comment>
<keyword evidence="2" id="KW-1185">Reference proteome</keyword>
<dbReference type="Gene3D" id="1.10.8.200">
    <property type="entry name" value="Replisome organizer (g39p helicase loader/inhibitor protein)"/>
    <property type="match status" value="1"/>
</dbReference>
<accession>A0A5S5BML0</accession>
<sequence length="119" mass="13301">MDRMQTIQLLGVVSTAYPLMPELTNEQIELWVFMLADIPFSQAQANLKQHILTSRFPPTIADVSGVESGVTVDYEQLRLETAARFAEMDRWEQVALPACPDHLRPKLLCSGKAVSGDEL</sequence>
<dbReference type="AlphaFoldDB" id="A0A5S5BML0"/>
<protein>
    <submittedName>
        <fullName evidence="1">Loader and inhibitor of G40P protein</fullName>
    </submittedName>
</protein>
<proteinExistence type="predicted"/>
<dbReference type="OrthoDB" id="2625859at2"/>
<organism evidence="1 2">
    <name type="scientific">Paenibacillus methanolicus</name>
    <dbReference type="NCBI Taxonomy" id="582686"/>
    <lineage>
        <taxon>Bacteria</taxon>
        <taxon>Bacillati</taxon>
        <taxon>Bacillota</taxon>
        <taxon>Bacilli</taxon>
        <taxon>Bacillales</taxon>
        <taxon>Paenibacillaceae</taxon>
        <taxon>Paenibacillus</taxon>
    </lineage>
</organism>